<protein>
    <submittedName>
        <fullName evidence="2">Uncharacterized protein</fullName>
    </submittedName>
</protein>
<reference evidence="2 3" key="1">
    <citation type="submission" date="2018-10" db="EMBL/GenBank/DDBJ databases">
        <authorList>
            <consortium name="IHU Genomes"/>
        </authorList>
    </citation>
    <scope>NUCLEOTIDE SEQUENCE [LARGE SCALE GENOMIC DNA]</scope>
    <source>
        <strain evidence="2 3">A1</strain>
    </source>
</reference>
<accession>A0A5K0UAD7</accession>
<sequence>MSEEYTKITIGRFRKRTDESPSKKIDRILNTKKCVIHLIDFTPVHVAKIIALDILPFSIDETIKSEIVEKRSDTPKNLKRGIILDVPYTPPKDNNGYTDLNEDDDSGDYVLEGLDEFDEADTTDELVDYLRTLSSHDKHTLKTEYLKSLVDFITDQHRELWDIMKRGDIVEDISTTQFNDRLESIDDYSPTRGRYIVDYDNLNENPNDDESGSGSSSRERLSVAQVLRNGLTLRYLTVDDEPNKLTRHTPPKTMHTITDFPIGYFDDVEVNDILCPGEIPRSSWGGECSIFLDESKLKLNKLKKQNIKHVTRKTIRNNNPTTVDYLYTTITYNSVKYLLVSEYPTKPMKYNIDREKEFLIKKVRSGKHLDPYDRTKDTVVKSIATKEGVDIKNVLCV</sequence>
<name>A0A5K0UAD7_9VIRU</name>
<organism evidence="2 3">
    <name type="scientific">Yasminevirus sp. GU-2018</name>
    <dbReference type="NCBI Taxonomy" id="2420051"/>
    <lineage>
        <taxon>Viruses</taxon>
        <taxon>Varidnaviria</taxon>
        <taxon>Bamfordvirae</taxon>
        <taxon>Nucleocytoviricota</taxon>
        <taxon>Megaviricetes</taxon>
        <taxon>Imitervirales</taxon>
        <taxon>Mimiviridae</taxon>
        <taxon>Klosneuvirinae</taxon>
        <taxon>Yasminevirus</taxon>
        <taxon>Yasminevirus saudimassiliense</taxon>
    </lineage>
</organism>
<feature type="region of interest" description="Disordered" evidence="1">
    <location>
        <begin position="200"/>
        <end position="220"/>
    </location>
</feature>
<evidence type="ECO:0000313" key="2">
    <source>
        <dbReference type="EMBL" id="VBB18561.1"/>
    </source>
</evidence>
<dbReference type="EMBL" id="UPSH01000001">
    <property type="protein sequence ID" value="VBB18561.1"/>
    <property type="molecule type" value="Genomic_DNA"/>
</dbReference>
<keyword evidence="3" id="KW-1185">Reference proteome</keyword>
<comment type="caution">
    <text evidence="2">The sequence shown here is derived from an EMBL/GenBank/DDBJ whole genome shotgun (WGS) entry which is preliminary data.</text>
</comment>
<gene>
    <name evidence="2" type="ORF">YASMINEVIRUS_1024</name>
</gene>
<proteinExistence type="predicted"/>
<evidence type="ECO:0000313" key="3">
    <source>
        <dbReference type="Proteomes" id="UP000594342"/>
    </source>
</evidence>
<dbReference type="Proteomes" id="UP000594342">
    <property type="component" value="Unassembled WGS sequence"/>
</dbReference>
<evidence type="ECO:0000256" key="1">
    <source>
        <dbReference type="SAM" id="MobiDB-lite"/>
    </source>
</evidence>